<dbReference type="EMBL" id="KB007857">
    <property type="protein sequence ID" value="ELR23230.1"/>
    <property type="molecule type" value="Genomic_DNA"/>
</dbReference>
<dbReference type="InterPro" id="IPR050477">
    <property type="entry name" value="GrpII_AminoAcid_Decarb"/>
</dbReference>
<keyword evidence="6" id="KW-0256">Endoplasmic reticulum</keyword>
<dbReference type="KEGG" id="acan:ACA1_068140"/>
<evidence type="ECO:0000256" key="13">
    <source>
        <dbReference type="ARBA" id="ARBA00038302"/>
    </source>
</evidence>
<evidence type="ECO:0000256" key="17">
    <source>
        <dbReference type="RuleBase" id="RU000382"/>
    </source>
</evidence>
<dbReference type="RefSeq" id="XP_004352758.1">
    <property type="nucleotide sequence ID" value="XM_004352706.1"/>
</dbReference>
<dbReference type="SUPFAM" id="SSF53383">
    <property type="entry name" value="PLP-dependent transferases"/>
    <property type="match status" value="1"/>
</dbReference>
<dbReference type="EC" id="4.1.2.27" evidence="14"/>
<evidence type="ECO:0000256" key="11">
    <source>
        <dbReference type="ARBA" id="ARBA00023136"/>
    </source>
</evidence>
<accession>L8HDH0</accession>
<comment type="similarity">
    <text evidence="13">Belongs to the group II decarboxylase family. Sphingosine-1-phosphate lyase subfamily.</text>
</comment>
<dbReference type="FunFam" id="3.40.640.10:FF:000020">
    <property type="entry name" value="sphingosine-1-phosphate lyase 1"/>
    <property type="match status" value="1"/>
</dbReference>
<dbReference type="GO" id="GO:0005789">
    <property type="term" value="C:endoplasmic reticulum membrane"/>
    <property type="evidence" value="ECO:0007669"/>
    <property type="project" value="UniProtKB-SubCell"/>
</dbReference>
<dbReference type="OMA" id="FKDHQFT"/>
<evidence type="ECO:0000256" key="2">
    <source>
        <dbReference type="ARBA" id="ARBA00004389"/>
    </source>
</evidence>
<evidence type="ECO:0000256" key="14">
    <source>
        <dbReference type="ARBA" id="ARBA00038965"/>
    </source>
</evidence>
<keyword evidence="19" id="KW-1185">Reference proteome</keyword>
<protein>
    <recommendedName>
        <fullName evidence="14">sphinganine-1-phosphate aldolase</fullName>
        <ecNumber evidence="14">4.1.2.27</ecNumber>
    </recommendedName>
    <alternativeName>
        <fullName evidence="15">Sphingosine-1-phosphate aldolase</fullName>
    </alternativeName>
</protein>
<keyword evidence="12 17" id="KW-0456">Lyase</keyword>
<dbReference type="InterPro" id="IPR015422">
    <property type="entry name" value="PyrdxlP-dep_Trfase_small"/>
</dbReference>
<dbReference type="GO" id="GO:0030149">
    <property type="term" value="P:sphingolipid catabolic process"/>
    <property type="evidence" value="ECO:0007669"/>
    <property type="project" value="TreeGrafter"/>
</dbReference>
<comment type="subcellular location">
    <subcellularLocation>
        <location evidence="2">Endoplasmic reticulum membrane</location>
        <topology evidence="2">Single-pass membrane protein</topology>
    </subcellularLocation>
</comment>
<dbReference type="InterPro" id="IPR015421">
    <property type="entry name" value="PyrdxlP-dep_Trfase_major"/>
</dbReference>
<evidence type="ECO:0000313" key="19">
    <source>
        <dbReference type="Proteomes" id="UP000011083"/>
    </source>
</evidence>
<evidence type="ECO:0000313" key="18">
    <source>
        <dbReference type="EMBL" id="ELR23230.1"/>
    </source>
</evidence>
<dbReference type="GO" id="GO:0008117">
    <property type="term" value="F:sphinganine-1-phosphate aldolase activity"/>
    <property type="evidence" value="ECO:0007669"/>
    <property type="project" value="UniProtKB-EC"/>
</dbReference>
<evidence type="ECO:0000256" key="6">
    <source>
        <dbReference type="ARBA" id="ARBA00022824"/>
    </source>
</evidence>
<comment type="pathway">
    <text evidence="4">Sphingolipid metabolism.</text>
</comment>
<gene>
    <name evidence="18" type="ORF">ACA1_068140</name>
</gene>
<evidence type="ECO:0000256" key="3">
    <source>
        <dbReference type="ARBA" id="ARBA00004760"/>
    </source>
</evidence>
<dbReference type="VEuPathDB" id="AmoebaDB:ACA1_068140"/>
<keyword evidence="8" id="KW-0746">Sphingolipid metabolism</keyword>
<dbReference type="STRING" id="1257118.L8HDH0"/>
<dbReference type="AlphaFoldDB" id="L8HDH0"/>
<evidence type="ECO:0000256" key="10">
    <source>
        <dbReference type="ARBA" id="ARBA00023098"/>
    </source>
</evidence>
<proteinExistence type="inferred from homology"/>
<dbReference type="Proteomes" id="UP000011083">
    <property type="component" value="Unassembled WGS sequence"/>
</dbReference>
<dbReference type="Gene3D" id="6.10.140.2150">
    <property type="match status" value="1"/>
</dbReference>
<dbReference type="PANTHER" id="PTHR42735:SF6">
    <property type="entry name" value="SPHINGOSINE-1-PHOSPHATE LYASE 1"/>
    <property type="match status" value="1"/>
</dbReference>
<dbReference type="GO" id="GO:0019752">
    <property type="term" value="P:carboxylic acid metabolic process"/>
    <property type="evidence" value="ECO:0007669"/>
    <property type="project" value="InterPro"/>
</dbReference>
<keyword evidence="5" id="KW-0812">Transmembrane</keyword>
<dbReference type="Gene3D" id="3.40.640.10">
    <property type="entry name" value="Type I PLP-dependent aspartate aminotransferase-like (Major domain)"/>
    <property type="match status" value="1"/>
</dbReference>
<keyword evidence="11" id="KW-0472">Membrane</keyword>
<dbReference type="PANTHER" id="PTHR42735">
    <property type="match status" value="1"/>
</dbReference>
<evidence type="ECO:0000256" key="4">
    <source>
        <dbReference type="ARBA" id="ARBA00004991"/>
    </source>
</evidence>
<keyword evidence="9" id="KW-1133">Transmembrane helix</keyword>
<evidence type="ECO:0000256" key="12">
    <source>
        <dbReference type="ARBA" id="ARBA00023239"/>
    </source>
</evidence>
<name>L8HDH0_ACACF</name>
<evidence type="ECO:0000256" key="8">
    <source>
        <dbReference type="ARBA" id="ARBA00022919"/>
    </source>
</evidence>
<comment type="cofactor">
    <cofactor evidence="1 16 17">
        <name>pyridoxal 5'-phosphate</name>
        <dbReference type="ChEBI" id="CHEBI:597326"/>
    </cofactor>
</comment>
<evidence type="ECO:0000256" key="5">
    <source>
        <dbReference type="ARBA" id="ARBA00022692"/>
    </source>
</evidence>
<dbReference type="Pfam" id="PF00282">
    <property type="entry name" value="Pyridoxal_deC"/>
    <property type="match status" value="1"/>
</dbReference>
<keyword evidence="7 16" id="KW-0663">Pyridoxal phosphate</keyword>
<comment type="pathway">
    <text evidence="3">Lipid metabolism; sphingolipid metabolism.</text>
</comment>
<feature type="modified residue" description="N6-(pyridoxal phosphate)lysine" evidence="16">
    <location>
        <position position="349"/>
    </location>
</feature>
<reference evidence="18 19" key="1">
    <citation type="journal article" date="2013" name="Genome Biol.">
        <title>Genome of Acanthamoeba castellanii highlights extensive lateral gene transfer and early evolution of tyrosine kinase signaling.</title>
        <authorList>
            <person name="Clarke M."/>
            <person name="Lohan A.J."/>
            <person name="Liu B."/>
            <person name="Lagkouvardos I."/>
            <person name="Roy S."/>
            <person name="Zafar N."/>
            <person name="Bertelli C."/>
            <person name="Schilde C."/>
            <person name="Kianianmomeni A."/>
            <person name="Burglin T.R."/>
            <person name="Frech C."/>
            <person name="Turcotte B."/>
            <person name="Kopec K.O."/>
            <person name="Synnott J.M."/>
            <person name="Choo C."/>
            <person name="Paponov I."/>
            <person name="Finkler A."/>
            <person name="Soon Heng Tan C."/>
            <person name="Hutchins A.P."/>
            <person name="Weinmeier T."/>
            <person name="Rattei T."/>
            <person name="Chu J.S."/>
            <person name="Gimenez G."/>
            <person name="Irimia M."/>
            <person name="Rigden D.J."/>
            <person name="Fitzpatrick D.A."/>
            <person name="Lorenzo-Morales J."/>
            <person name="Bateman A."/>
            <person name="Chiu C.H."/>
            <person name="Tang P."/>
            <person name="Hegemann P."/>
            <person name="Fromm H."/>
            <person name="Raoult D."/>
            <person name="Greub G."/>
            <person name="Miranda-Saavedra D."/>
            <person name="Chen N."/>
            <person name="Nash P."/>
            <person name="Ginger M.L."/>
            <person name="Horn M."/>
            <person name="Schaap P."/>
            <person name="Caler L."/>
            <person name="Loftus B."/>
        </authorList>
    </citation>
    <scope>NUCLEOTIDE SEQUENCE [LARGE SCALE GENOMIC DNA]</scope>
    <source>
        <strain evidence="18 19">Neff</strain>
    </source>
</reference>
<organism evidence="18 19">
    <name type="scientific">Acanthamoeba castellanii (strain ATCC 30010 / Neff)</name>
    <dbReference type="NCBI Taxonomy" id="1257118"/>
    <lineage>
        <taxon>Eukaryota</taxon>
        <taxon>Amoebozoa</taxon>
        <taxon>Discosea</taxon>
        <taxon>Longamoebia</taxon>
        <taxon>Centramoebida</taxon>
        <taxon>Acanthamoebidae</taxon>
        <taxon>Acanthamoeba</taxon>
    </lineage>
</organism>
<sequence>MERPSSTLAVLSQRVDEFVKQHKHLETVRNAIFLFVVLRYGGKALWALYDVGLARMCRDLRAYLVTFFFERARKIPYVKRKVAEEMDKVSASLRKTLLAGNEGMISHTRLPAEAIGAEDVLAELRTLQEMGHHKWEEGRVSGTVYHGGADITSISSRAYEMFIWSNPLHPDVFPGVRKMEAEIIAMIVHMYNGGPQACGTTTSGGTESILMAMKAYRDWGRKEKGITAPEIVAPVSVHCAFDKAAHYFGMKLVHVPVDPQTRSVDVRAVRRAITSNTVAIVGSVPSYPHGAIDDIEALSEVALHYGVGLHVDCCLGGFLIPFMDKAGFKLRPFDFRLPGVTSISCDTHKYGYAPKGSSVVMYKTKELRSYQYFVASDWTGGIYASPTIAGSRPGALLAGCWATMISVGEAGYVACTREIIAAARKLSAAIKNIRGLKLYGNPQVCVVAFGSDDFDIYLLGEQLTKKGWNLNSLQYPSSIHICLTYANKDSADDLIHDLTTLTAELMKTPGKVAQGAGAIYGMAQAVPDRTIVDQIARCFIDTLYENVEEGAPTTTTPSSPHSD</sequence>
<keyword evidence="10" id="KW-0443">Lipid metabolism</keyword>
<evidence type="ECO:0000256" key="7">
    <source>
        <dbReference type="ARBA" id="ARBA00022898"/>
    </source>
</evidence>
<dbReference type="FunFam" id="6.10.140.2150:FF:000001">
    <property type="entry name" value="Sphingosine-1-phosphate lyase 1"/>
    <property type="match status" value="1"/>
</dbReference>
<dbReference type="Gene3D" id="3.90.1150.10">
    <property type="entry name" value="Aspartate Aminotransferase, domain 1"/>
    <property type="match status" value="1"/>
</dbReference>
<dbReference type="GO" id="GO:0030170">
    <property type="term" value="F:pyridoxal phosphate binding"/>
    <property type="evidence" value="ECO:0007669"/>
    <property type="project" value="InterPro"/>
</dbReference>
<dbReference type="InterPro" id="IPR002129">
    <property type="entry name" value="PyrdxlP-dep_de-COase"/>
</dbReference>
<evidence type="ECO:0000256" key="16">
    <source>
        <dbReference type="PIRSR" id="PIRSR602129-50"/>
    </source>
</evidence>
<evidence type="ECO:0000256" key="9">
    <source>
        <dbReference type="ARBA" id="ARBA00022989"/>
    </source>
</evidence>
<dbReference type="InterPro" id="IPR015424">
    <property type="entry name" value="PyrdxlP-dep_Trfase"/>
</dbReference>
<evidence type="ECO:0000256" key="1">
    <source>
        <dbReference type="ARBA" id="ARBA00001933"/>
    </source>
</evidence>
<evidence type="ECO:0000256" key="15">
    <source>
        <dbReference type="ARBA" id="ARBA00042568"/>
    </source>
</evidence>
<dbReference type="OrthoDB" id="10254570at2759"/>
<dbReference type="GeneID" id="14924203"/>